<dbReference type="EMBL" id="CP003563">
    <property type="protein sequence ID" value="AFL53760.1"/>
    <property type="molecule type" value="Genomic_DNA"/>
</dbReference>
<evidence type="ECO:0000313" key="1">
    <source>
        <dbReference type="EMBL" id="AFL53760.1"/>
    </source>
</evidence>
<protein>
    <submittedName>
        <fullName evidence="1">Uncharacterized protein</fullName>
    </submittedName>
</protein>
<sequence>MTARGAVPTGIATAGHCKSAAKTIALYATKSDGRMTSRR</sequence>
<dbReference type="KEGG" id="sfd:USDA257_c52350"/>
<dbReference type="HOGENOM" id="CLU_3317063_0_0_5"/>
<proteinExistence type="predicted"/>
<organism evidence="1 2">
    <name type="scientific">Sinorhizobium fredii (strain USDA 257)</name>
    <dbReference type="NCBI Taxonomy" id="1185652"/>
    <lineage>
        <taxon>Bacteria</taxon>
        <taxon>Pseudomonadati</taxon>
        <taxon>Pseudomonadota</taxon>
        <taxon>Alphaproteobacteria</taxon>
        <taxon>Hyphomicrobiales</taxon>
        <taxon>Rhizobiaceae</taxon>
        <taxon>Sinorhizobium/Ensifer group</taxon>
        <taxon>Sinorhizobium</taxon>
    </lineage>
</organism>
<dbReference type="Proteomes" id="UP000006180">
    <property type="component" value="Chromosome"/>
</dbReference>
<gene>
    <name evidence="1" type="ORF">USDA257_c52350</name>
</gene>
<name>I3XD04_SINF2</name>
<dbReference type="PATRIC" id="fig|1185652.3.peg.5432"/>
<accession>I3XD04</accession>
<dbReference type="STRING" id="1185652.USDA257_c52350"/>
<dbReference type="AlphaFoldDB" id="I3XD04"/>
<evidence type="ECO:0000313" key="2">
    <source>
        <dbReference type="Proteomes" id="UP000006180"/>
    </source>
</evidence>
<reference evidence="1 2" key="1">
    <citation type="journal article" date="2012" name="J. Bacteriol.">
        <title>Complete genome sequence of the broad-host-range strain Sinorhizobium fredii USDA257.</title>
        <authorList>
            <person name="Schuldes J."/>
            <person name="Rodriguez Orbegoso M."/>
            <person name="Schmeisser C."/>
            <person name="Krishnan H.B."/>
            <person name="Daniel R."/>
            <person name="Streit W.R."/>
        </authorList>
    </citation>
    <scope>NUCLEOTIDE SEQUENCE [LARGE SCALE GENOMIC DNA]</scope>
    <source>
        <strain evidence="1 2">USDA 257</strain>
    </source>
</reference>